<evidence type="ECO:0000256" key="1">
    <source>
        <dbReference type="SAM" id="MobiDB-lite"/>
    </source>
</evidence>
<dbReference type="AlphaFoldDB" id="A0AAV2ZY72"/>
<feature type="region of interest" description="Disordered" evidence="1">
    <location>
        <begin position="143"/>
        <end position="201"/>
    </location>
</feature>
<dbReference type="EMBL" id="DYDO01000007">
    <property type="protein sequence ID" value="DBA20335.1"/>
    <property type="molecule type" value="Genomic_DNA"/>
</dbReference>
<reference evidence="2" key="1">
    <citation type="thesis" date="2020" institute="ProQuest LLC" country="789 East Eisenhower Parkway, Ann Arbor, MI, USA">
        <title>Comparative Genomics and Chromosome Evolution.</title>
        <authorList>
            <person name="Mudd A.B."/>
        </authorList>
    </citation>
    <scope>NUCLEOTIDE SEQUENCE</scope>
    <source>
        <strain evidence="2">1538</strain>
        <tissue evidence="2">Blood</tissue>
    </source>
</reference>
<name>A0AAV2ZY72_PYXAD</name>
<evidence type="ECO:0000313" key="2">
    <source>
        <dbReference type="EMBL" id="DBA20335.1"/>
    </source>
</evidence>
<accession>A0AAV2ZY72</accession>
<dbReference type="GO" id="GO:0006360">
    <property type="term" value="P:transcription by RNA polymerase I"/>
    <property type="evidence" value="ECO:0007669"/>
    <property type="project" value="InterPro"/>
</dbReference>
<dbReference type="InterPro" id="IPR013240">
    <property type="entry name" value="DNA-dir_RNA_pol1_su_RPA34"/>
</dbReference>
<gene>
    <name evidence="2" type="ORF">GDO54_017127</name>
</gene>
<dbReference type="Proteomes" id="UP001181693">
    <property type="component" value="Unassembled WGS sequence"/>
</dbReference>
<organism evidence="2 3">
    <name type="scientific">Pyxicephalus adspersus</name>
    <name type="common">African bullfrog</name>
    <dbReference type="NCBI Taxonomy" id="30357"/>
    <lineage>
        <taxon>Eukaryota</taxon>
        <taxon>Metazoa</taxon>
        <taxon>Chordata</taxon>
        <taxon>Craniata</taxon>
        <taxon>Vertebrata</taxon>
        <taxon>Euteleostomi</taxon>
        <taxon>Amphibia</taxon>
        <taxon>Batrachia</taxon>
        <taxon>Anura</taxon>
        <taxon>Neobatrachia</taxon>
        <taxon>Ranoidea</taxon>
        <taxon>Pyxicephalidae</taxon>
        <taxon>Pyxicephalinae</taxon>
        <taxon>Pyxicephalus</taxon>
    </lineage>
</organism>
<comment type="caution">
    <text evidence="2">The sequence shown here is derived from an EMBL/GenBank/DDBJ whole genome shotgun (WGS) entry which is preliminary data.</text>
</comment>
<sequence>MTAANQITLEQILIGSPMMGYNIFIQSASLPGSSQIHSSSNFRAVAESNGSVSSEPGNEIWLIRTPIDFTPESFNSHRFPLPGYKMQKVKWKGMKKFCHVISSPSSDAPFKAFLCPPQGSENGLLYVPSFEGTITVAEAHGDPSALHSIPDRHPPTIPEGLKQRYQPFGSLPPRVSSGEDAAGSTKKKKKAKKRRLEEAEH</sequence>
<feature type="compositionally biased region" description="Basic residues" evidence="1">
    <location>
        <begin position="185"/>
        <end position="194"/>
    </location>
</feature>
<evidence type="ECO:0000313" key="3">
    <source>
        <dbReference type="Proteomes" id="UP001181693"/>
    </source>
</evidence>
<dbReference type="Pfam" id="PF08208">
    <property type="entry name" value="RNA_polI_A34"/>
    <property type="match status" value="1"/>
</dbReference>
<keyword evidence="3" id="KW-1185">Reference proteome</keyword>
<proteinExistence type="predicted"/>
<protein>
    <submittedName>
        <fullName evidence="2">Uncharacterized protein</fullName>
    </submittedName>
</protein>